<dbReference type="AlphaFoldDB" id="A0A380N852"/>
<reference evidence="1 2" key="1">
    <citation type="submission" date="2018-06" db="EMBL/GenBank/DDBJ databases">
        <authorList>
            <consortium name="Pathogen Informatics"/>
            <person name="Doyle S."/>
        </authorList>
    </citation>
    <scope>NUCLEOTIDE SEQUENCE [LARGE SCALE GENOMIC DNA]</scope>
    <source>
        <strain evidence="1 2">NCTC7807</strain>
    </source>
</reference>
<gene>
    <name evidence="1" type="ORF">NCTC7807_01704</name>
</gene>
<protein>
    <submittedName>
        <fullName evidence="1">Uncharacterized protein</fullName>
    </submittedName>
</protein>
<proteinExistence type="predicted"/>
<dbReference type="Proteomes" id="UP000254150">
    <property type="component" value="Unassembled WGS sequence"/>
</dbReference>
<name>A0A380N852_STRGR</name>
<sequence length="29" mass="3066">MQVLRQRAHAAVAVRDGGPAWPLPGTGPR</sequence>
<evidence type="ECO:0000313" key="1">
    <source>
        <dbReference type="EMBL" id="SUP34201.1"/>
    </source>
</evidence>
<accession>A0A380N852</accession>
<organism evidence="1 2">
    <name type="scientific">Streptomyces griseus</name>
    <dbReference type="NCBI Taxonomy" id="1911"/>
    <lineage>
        <taxon>Bacteria</taxon>
        <taxon>Bacillati</taxon>
        <taxon>Actinomycetota</taxon>
        <taxon>Actinomycetes</taxon>
        <taxon>Kitasatosporales</taxon>
        <taxon>Streptomycetaceae</taxon>
        <taxon>Streptomyces</taxon>
    </lineage>
</organism>
<dbReference type="EMBL" id="UHID01000005">
    <property type="protein sequence ID" value="SUP34201.1"/>
    <property type="molecule type" value="Genomic_DNA"/>
</dbReference>
<evidence type="ECO:0000313" key="2">
    <source>
        <dbReference type="Proteomes" id="UP000254150"/>
    </source>
</evidence>